<dbReference type="HAMAP" id="MF_02087">
    <property type="entry name" value="PLP_homeostasis"/>
    <property type="match status" value="1"/>
</dbReference>
<reference evidence="6 7" key="1">
    <citation type="submission" date="2020-08" db="EMBL/GenBank/DDBJ databases">
        <title>Genomic Encyclopedia of Type Strains, Phase IV (KMG-IV): sequencing the most valuable type-strain genomes for metagenomic binning, comparative biology and taxonomic classification.</title>
        <authorList>
            <person name="Goeker M."/>
        </authorList>
    </citation>
    <scope>NUCLEOTIDE SEQUENCE [LARGE SCALE GENOMIC DNA]</scope>
    <source>
        <strain evidence="6 7">DSM 24661</strain>
    </source>
</reference>
<evidence type="ECO:0000259" key="5">
    <source>
        <dbReference type="Pfam" id="PF01168"/>
    </source>
</evidence>
<dbReference type="Gene3D" id="3.20.20.10">
    <property type="entry name" value="Alanine racemase"/>
    <property type="match status" value="1"/>
</dbReference>
<evidence type="ECO:0000256" key="3">
    <source>
        <dbReference type="PIRSR" id="PIRSR004848-1"/>
    </source>
</evidence>
<comment type="caution">
    <text evidence="6">The sequence shown here is derived from an EMBL/GenBank/DDBJ whole genome shotgun (WGS) entry which is preliminary data.</text>
</comment>
<dbReference type="Pfam" id="PF01168">
    <property type="entry name" value="Ala_racemase_N"/>
    <property type="match status" value="1"/>
</dbReference>
<evidence type="ECO:0000313" key="6">
    <source>
        <dbReference type="EMBL" id="MBB5337251.1"/>
    </source>
</evidence>
<gene>
    <name evidence="6" type="ORF">HNR32_002410</name>
</gene>
<feature type="domain" description="Alanine racemase N-terminal" evidence="5">
    <location>
        <begin position="6"/>
        <end position="227"/>
    </location>
</feature>
<accession>A0A840UHN6</accession>
<dbReference type="PANTHER" id="PTHR10146:SF14">
    <property type="entry name" value="PYRIDOXAL PHOSPHATE HOMEOSTASIS PROTEIN"/>
    <property type="match status" value="1"/>
</dbReference>
<dbReference type="Proteomes" id="UP000559117">
    <property type="component" value="Unassembled WGS sequence"/>
</dbReference>
<evidence type="ECO:0000256" key="4">
    <source>
        <dbReference type="RuleBase" id="RU004514"/>
    </source>
</evidence>
<organism evidence="6 7">
    <name type="scientific">Pectinatus brassicae</name>
    <dbReference type="NCBI Taxonomy" id="862415"/>
    <lineage>
        <taxon>Bacteria</taxon>
        <taxon>Bacillati</taxon>
        <taxon>Bacillota</taxon>
        <taxon>Negativicutes</taxon>
        <taxon>Selenomonadales</taxon>
        <taxon>Selenomonadaceae</taxon>
        <taxon>Pectinatus</taxon>
    </lineage>
</organism>
<dbReference type="RefSeq" id="WP_183862931.1">
    <property type="nucleotide sequence ID" value="NZ_JACHFH010000039.1"/>
</dbReference>
<keyword evidence="7" id="KW-1185">Reference proteome</keyword>
<dbReference type="AlphaFoldDB" id="A0A840UHN6"/>
<name>A0A840UHN6_9FIRM</name>
<proteinExistence type="inferred from homology"/>
<comment type="function">
    <text evidence="2">Pyridoxal 5'-phosphate (PLP)-binding protein, which is involved in PLP homeostasis.</text>
</comment>
<dbReference type="CDD" id="cd00635">
    <property type="entry name" value="PLPDE_III_YBL036c_like"/>
    <property type="match status" value="1"/>
</dbReference>
<evidence type="ECO:0000256" key="1">
    <source>
        <dbReference type="ARBA" id="ARBA00022898"/>
    </source>
</evidence>
<dbReference type="NCBIfam" id="TIGR00044">
    <property type="entry name" value="YggS family pyridoxal phosphate-dependent enzyme"/>
    <property type="match status" value="1"/>
</dbReference>
<protein>
    <recommendedName>
        <fullName evidence="2">Pyridoxal phosphate homeostasis protein</fullName>
        <shortName evidence="2">PLP homeostasis protein</shortName>
    </recommendedName>
</protein>
<evidence type="ECO:0000313" key="7">
    <source>
        <dbReference type="Proteomes" id="UP000559117"/>
    </source>
</evidence>
<dbReference type="SUPFAM" id="SSF51419">
    <property type="entry name" value="PLP-binding barrel"/>
    <property type="match status" value="1"/>
</dbReference>
<keyword evidence="1 2" id="KW-0663">Pyridoxal phosphate</keyword>
<dbReference type="EMBL" id="JACHFH010000039">
    <property type="protein sequence ID" value="MBB5337251.1"/>
    <property type="molecule type" value="Genomic_DNA"/>
</dbReference>
<dbReference type="InterPro" id="IPR001608">
    <property type="entry name" value="Ala_racemase_N"/>
</dbReference>
<comment type="similarity">
    <text evidence="2 4">Belongs to the pyridoxal phosphate-binding protein YggS/PROSC family.</text>
</comment>
<dbReference type="GO" id="GO:0030170">
    <property type="term" value="F:pyridoxal phosphate binding"/>
    <property type="evidence" value="ECO:0007669"/>
    <property type="project" value="UniProtKB-UniRule"/>
</dbReference>
<dbReference type="PIRSF" id="PIRSF004848">
    <property type="entry name" value="YBL036c_PLPDEIII"/>
    <property type="match status" value="1"/>
</dbReference>
<dbReference type="InterPro" id="IPR011078">
    <property type="entry name" value="PyrdxlP_homeostasis"/>
</dbReference>
<sequence length="229" mass="26190">MIKDNLIAVKNNIETACKKRQPDMTEKIKLIAVTKNHTVEEIQQAIDADAQFIGENRIQEAMEKYPALNRNVEWHLIGHLQTNKVKQAVKIFDFIESVDSIKVAEAINKEANKINKVQNILVQVNLVKEQSKNGIYLEDLPSLLQDIDTLSSIKLCGLMFIAPNVDDLEEVRPMFKKMYKLFREVQQMHFTAAEIKYLSMGMTHDYQIAIEEGANVVRVGTAIFGPRQY</sequence>
<dbReference type="PANTHER" id="PTHR10146">
    <property type="entry name" value="PROLINE SYNTHETASE CO-TRANSCRIBED BACTERIAL HOMOLOG PROTEIN"/>
    <property type="match status" value="1"/>
</dbReference>
<comment type="cofactor">
    <cofactor evidence="3">
        <name>pyridoxal 5'-phosphate</name>
        <dbReference type="ChEBI" id="CHEBI:597326"/>
    </cofactor>
</comment>
<dbReference type="InterPro" id="IPR029066">
    <property type="entry name" value="PLP-binding_barrel"/>
</dbReference>
<dbReference type="FunFam" id="3.20.20.10:FF:000018">
    <property type="entry name" value="Pyridoxal phosphate homeostasis protein"/>
    <property type="match status" value="1"/>
</dbReference>
<feature type="modified residue" description="N6-(pyridoxal phosphate)lysine" evidence="2 3">
    <location>
        <position position="35"/>
    </location>
</feature>
<evidence type="ECO:0000256" key="2">
    <source>
        <dbReference type="HAMAP-Rule" id="MF_02087"/>
    </source>
</evidence>